<gene>
    <name evidence="5" type="ORF">BpHYR1_006623</name>
</gene>
<accession>A0A3M7PM94</accession>
<evidence type="ECO:0000256" key="3">
    <source>
        <dbReference type="ARBA" id="ARBA00022801"/>
    </source>
</evidence>
<dbReference type="InterPro" id="IPR001365">
    <property type="entry name" value="A_deaminase_dom"/>
</dbReference>
<keyword evidence="6" id="KW-1185">Reference proteome</keyword>
<keyword evidence="3" id="KW-0378">Hydrolase</keyword>
<dbReference type="OrthoDB" id="7202371at2759"/>
<comment type="caution">
    <text evidence="5">The sequence shown here is derived from an EMBL/GenBank/DDBJ whole genome shotgun (WGS) entry which is preliminary data.</text>
</comment>
<name>A0A3M7PM94_BRAPC</name>
<evidence type="ECO:0000256" key="1">
    <source>
        <dbReference type="ARBA" id="ARBA00001947"/>
    </source>
</evidence>
<dbReference type="GO" id="GO:0046872">
    <property type="term" value="F:metal ion binding"/>
    <property type="evidence" value="ECO:0007669"/>
    <property type="project" value="UniProtKB-KW"/>
</dbReference>
<feature type="non-terminal residue" evidence="5">
    <location>
        <position position="403"/>
    </location>
</feature>
<evidence type="ECO:0000313" key="6">
    <source>
        <dbReference type="Proteomes" id="UP000276133"/>
    </source>
</evidence>
<dbReference type="Gene3D" id="3.20.20.140">
    <property type="entry name" value="Metal-dependent hydrolases"/>
    <property type="match status" value="1"/>
</dbReference>
<dbReference type="Proteomes" id="UP000276133">
    <property type="component" value="Unassembled WGS sequence"/>
</dbReference>
<dbReference type="InterPro" id="IPR006330">
    <property type="entry name" value="Ado/ade_deaminase"/>
</dbReference>
<comment type="cofactor">
    <cofactor evidence="1">
        <name>Zn(2+)</name>
        <dbReference type="ChEBI" id="CHEBI:29105"/>
    </cofactor>
</comment>
<dbReference type="PANTHER" id="PTHR11409">
    <property type="entry name" value="ADENOSINE DEAMINASE"/>
    <property type="match status" value="1"/>
</dbReference>
<dbReference type="GO" id="GO:0006154">
    <property type="term" value="P:adenosine catabolic process"/>
    <property type="evidence" value="ECO:0007669"/>
    <property type="project" value="TreeGrafter"/>
</dbReference>
<feature type="domain" description="Adenosine deaminase" evidence="4">
    <location>
        <begin position="136"/>
        <end position="319"/>
    </location>
</feature>
<dbReference type="AlphaFoldDB" id="A0A3M7PM94"/>
<evidence type="ECO:0000256" key="2">
    <source>
        <dbReference type="ARBA" id="ARBA00022723"/>
    </source>
</evidence>
<dbReference type="SUPFAM" id="SSF51556">
    <property type="entry name" value="Metallo-dependent hydrolases"/>
    <property type="match status" value="1"/>
</dbReference>
<dbReference type="GO" id="GO:0004000">
    <property type="term" value="F:adenosine deaminase activity"/>
    <property type="evidence" value="ECO:0007669"/>
    <property type="project" value="TreeGrafter"/>
</dbReference>
<dbReference type="Pfam" id="PF00962">
    <property type="entry name" value="A_deaminase"/>
    <property type="match status" value="1"/>
</dbReference>
<evidence type="ECO:0000259" key="4">
    <source>
        <dbReference type="Pfam" id="PF00962"/>
    </source>
</evidence>
<evidence type="ECO:0000313" key="5">
    <source>
        <dbReference type="EMBL" id="RMZ99767.1"/>
    </source>
</evidence>
<organism evidence="5 6">
    <name type="scientific">Brachionus plicatilis</name>
    <name type="common">Marine rotifer</name>
    <name type="synonym">Brachionus muelleri</name>
    <dbReference type="NCBI Taxonomy" id="10195"/>
    <lineage>
        <taxon>Eukaryota</taxon>
        <taxon>Metazoa</taxon>
        <taxon>Spiralia</taxon>
        <taxon>Gnathifera</taxon>
        <taxon>Rotifera</taxon>
        <taxon>Eurotatoria</taxon>
        <taxon>Monogononta</taxon>
        <taxon>Pseudotrocha</taxon>
        <taxon>Ploima</taxon>
        <taxon>Brachionidae</taxon>
        <taxon>Brachionus</taxon>
    </lineage>
</organism>
<keyword evidence="2" id="KW-0479">Metal-binding</keyword>
<reference evidence="5 6" key="1">
    <citation type="journal article" date="2018" name="Sci. Rep.">
        <title>Genomic signatures of local adaptation to the degree of environmental predictability in rotifers.</title>
        <authorList>
            <person name="Franch-Gras L."/>
            <person name="Hahn C."/>
            <person name="Garcia-Roger E.M."/>
            <person name="Carmona M.J."/>
            <person name="Serra M."/>
            <person name="Gomez A."/>
        </authorList>
    </citation>
    <scope>NUCLEOTIDE SEQUENCE [LARGE SCALE GENOMIC DNA]</scope>
    <source>
        <strain evidence="5">HYR1</strain>
    </source>
</reference>
<dbReference type="InterPro" id="IPR032466">
    <property type="entry name" value="Metal_Hydrolase"/>
</dbReference>
<dbReference type="EMBL" id="REGN01010065">
    <property type="protein sequence ID" value="RMZ99767.1"/>
    <property type="molecule type" value="Genomic_DNA"/>
</dbReference>
<dbReference type="STRING" id="10195.A0A3M7PM94"/>
<dbReference type="GO" id="GO:0046103">
    <property type="term" value="P:inosine biosynthetic process"/>
    <property type="evidence" value="ECO:0007669"/>
    <property type="project" value="TreeGrafter"/>
</dbReference>
<protein>
    <submittedName>
        <fullName evidence="5">Adenosine deaminase CECR1</fullName>
    </submittedName>
</protein>
<proteinExistence type="predicted"/>
<dbReference type="PANTHER" id="PTHR11409:SF39">
    <property type="entry name" value="ADENOSINE DEAMINASE 2"/>
    <property type="match status" value="1"/>
</dbReference>
<sequence length="403" mass="46216">MDEKIYPTDSKGRWLAANKYGVFGFYSDLTKYNRTRFDYLKACLDLSLEENVQLVEFRRSNFGGLYYLDNNLDKVYIQPEEELEMLTEFKKNYIRENPQLIDFVFVIYGSRSRSRSDINSTLETSLRLQSKFPQMIRGFDLVGEEDQGHTLLFHSDTLMRGFNYSQSSNGTFNLIFHTAETNWPEDMEPSKFGDAVSTLNNIYDSIILRTSRVGHGIGLIKHPELYQYLIERGIAIEACPASNQILGYVSDLRNHPAINFFRSGIPIVLAGDDPGSFGYNDLTVDYYLAYMAWGLDLYDLKIIANNSIKYSSIPHELKKIGYEKFEKEWVNFIDEAYQDVCLKRDSYSQVNVSNLLPTFGPASKQVELSIFGIGFEKAICQKIACLFNDIKTEAIMIGIGEIQ</sequence>